<accession>A0A5J5KAT8</accession>
<organism evidence="1 2">
    <name type="scientific">Microbispora cellulosiformans</name>
    <dbReference type="NCBI Taxonomy" id="2614688"/>
    <lineage>
        <taxon>Bacteria</taxon>
        <taxon>Bacillati</taxon>
        <taxon>Actinomycetota</taxon>
        <taxon>Actinomycetes</taxon>
        <taxon>Streptosporangiales</taxon>
        <taxon>Streptosporangiaceae</taxon>
        <taxon>Microbispora</taxon>
    </lineage>
</organism>
<name>A0A5J5KAT8_9ACTN</name>
<dbReference type="Proteomes" id="UP000327011">
    <property type="component" value="Unassembled WGS sequence"/>
</dbReference>
<dbReference type="RefSeq" id="WP_150931998.1">
    <property type="nucleotide sequence ID" value="NZ_VYTZ01000002.1"/>
</dbReference>
<keyword evidence="2" id="KW-1185">Reference proteome</keyword>
<dbReference type="EMBL" id="VYTZ01000002">
    <property type="protein sequence ID" value="KAA9380728.1"/>
    <property type="molecule type" value="Genomic_DNA"/>
</dbReference>
<gene>
    <name evidence="1" type="ORF">F5972_06350</name>
</gene>
<proteinExistence type="predicted"/>
<sequence>MSVSEPTLETVRAYLLAQANSALRRPGMHGGEVAVRLYLDAVAVACGTEQAWAADMDNLRERGGSNGVGVTGALATVLGDGTEDAMASVYADLAYSRNWLHLDHRLPPDDYNAMRDGIAATCRTGASWSHLRERFGEPSILFGGTSPHYPKTLGYASDRPQDPLICFHLWNDLGIHPEPVLVAVRRAHPSAAFRDAFTFASVRRP</sequence>
<comment type="caution">
    <text evidence="1">The sequence shown here is derived from an EMBL/GenBank/DDBJ whole genome shotgun (WGS) entry which is preliminary data.</text>
</comment>
<dbReference type="AlphaFoldDB" id="A0A5J5KAT8"/>
<evidence type="ECO:0000313" key="2">
    <source>
        <dbReference type="Proteomes" id="UP000327011"/>
    </source>
</evidence>
<protein>
    <submittedName>
        <fullName evidence="1">Uncharacterized protein</fullName>
    </submittedName>
</protein>
<evidence type="ECO:0000313" key="1">
    <source>
        <dbReference type="EMBL" id="KAA9380728.1"/>
    </source>
</evidence>
<reference evidence="1 2" key="1">
    <citation type="submission" date="2019-09" db="EMBL/GenBank/DDBJ databases">
        <title>Screening of Novel Bioactive Compounds from Soil-Associated.</title>
        <authorList>
            <person name="Gong X."/>
        </authorList>
    </citation>
    <scope>NUCLEOTIDE SEQUENCE [LARGE SCALE GENOMIC DNA]</scope>
    <source>
        <strain evidence="1 2">Gxj-6</strain>
    </source>
</reference>